<evidence type="ECO:0000259" key="6">
    <source>
        <dbReference type="Pfam" id="PF00135"/>
    </source>
</evidence>
<dbReference type="Pfam" id="PF00135">
    <property type="entry name" value="COesterase"/>
    <property type="match status" value="1"/>
</dbReference>
<dbReference type="InterPro" id="IPR019819">
    <property type="entry name" value="Carboxylesterase_B_CS"/>
</dbReference>
<dbReference type="OMA" id="NIGHEEA"/>
<dbReference type="InterPro" id="IPR002018">
    <property type="entry name" value="CarbesteraseB"/>
</dbReference>
<dbReference type="PANTHER" id="PTHR43918:SF4">
    <property type="entry name" value="CARBOXYLIC ESTER HYDROLASE"/>
    <property type="match status" value="1"/>
</dbReference>
<dbReference type="GO" id="GO:0005886">
    <property type="term" value="C:plasma membrane"/>
    <property type="evidence" value="ECO:0007669"/>
    <property type="project" value="TreeGrafter"/>
</dbReference>
<protein>
    <recommendedName>
        <fullName evidence="5">Carboxylic ester hydrolase</fullName>
        <ecNumber evidence="5">3.1.1.-</ecNumber>
    </recommendedName>
</protein>
<proteinExistence type="inferred from homology"/>
<dbReference type="PANTHER" id="PTHR43918">
    <property type="entry name" value="ACETYLCHOLINESTERASE"/>
    <property type="match status" value="1"/>
</dbReference>
<dbReference type="InterPro" id="IPR019826">
    <property type="entry name" value="Carboxylesterase_B_AS"/>
</dbReference>
<organism evidence="7 8">
    <name type="scientific">Haemaphysalis longicornis</name>
    <name type="common">Bush tick</name>
    <dbReference type="NCBI Taxonomy" id="44386"/>
    <lineage>
        <taxon>Eukaryota</taxon>
        <taxon>Metazoa</taxon>
        <taxon>Ecdysozoa</taxon>
        <taxon>Arthropoda</taxon>
        <taxon>Chelicerata</taxon>
        <taxon>Arachnida</taxon>
        <taxon>Acari</taxon>
        <taxon>Parasitiformes</taxon>
        <taxon>Ixodida</taxon>
        <taxon>Ixodoidea</taxon>
        <taxon>Ixodidae</taxon>
        <taxon>Haemaphysalinae</taxon>
        <taxon>Haemaphysalis</taxon>
    </lineage>
</organism>
<evidence type="ECO:0000256" key="3">
    <source>
        <dbReference type="ARBA" id="ARBA00022801"/>
    </source>
</evidence>
<keyword evidence="8" id="KW-1185">Reference proteome</keyword>
<dbReference type="GO" id="GO:0019695">
    <property type="term" value="P:choline metabolic process"/>
    <property type="evidence" value="ECO:0007669"/>
    <property type="project" value="TreeGrafter"/>
</dbReference>
<comment type="caution">
    <text evidence="7">The sequence shown here is derived from an EMBL/GenBank/DDBJ whole genome shotgun (WGS) entry which is preliminary data.</text>
</comment>
<dbReference type="GO" id="GO:0003990">
    <property type="term" value="F:acetylcholinesterase activity"/>
    <property type="evidence" value="ECO:0007669"/>
    <property type="project" value="TreeGrafter"/>
</dbReference>
<gene>
    <name evidence="7" type="ORF">HPB48_012331</name>
</gene>
<dbReference type="PROSITE" id="PS00941">
    <property type="entry name" value="CARBOXYLESTERASE_B_2"/>
    <property type="match status" value="1"/>
</dbReference>
<dbReference type="AlphaFoldDB" id="A0A9J6G2T7"/>
<sequence>MNGLSDAVLATGPFYILLLSASCLSALAESVPTVRTESGLVSGQTLTVSERQVDAFYGIPYAEPPVDTLRFRKPVPVRRWNGTLRALTKPSPCAQTNHFHTVNVTLFYEINSEDCLYLNVWRPSAPCKGALSCRAKLPVVLFIHGGAFQWGDSAIFLHDGANFAALSGLVFVSFNYRLNVFGFLSSGTDQVPGNFGLWDQNLVLKWVRANIASFGGDPSQVTLLGQSAGAISAALHAVSPHSEGLFKRIVMLSGSPLNSVFTVAAKGVDSITSIARYVGCASWRTTDLDEVMDCLRRVDKQELVGQLNGVDPRKTIYAPISGDEYLPNDSSNLASWLGKIRSTEVMVGTMRNEGSLFMYNGFHLAPYIRSYIDVDYRTTATLIISALLKVNILSSMRTL</sequence>
<evidence type="ECO:0000313" key="7">
    <source>
        <dbReference type="EMBL" id="KAH9369255.1"/>
    </source>
</evidence>
<evidence type="ECO:0000313" key="8">
    <source>
        <dbReference type="Proteomes" id="UP000821853"/>
    </source>
</evidence>
<dbReference type="PROSITE" id="PS00122">
    <property type="entry name" value="CARBOXYLESTERASE_B_1"/>
    <property type="match status" value="1"/>
</dbReference>
<dbReference type="Gene3D" id="3.40.50.1820">
    <property type="entry name" value="alpha/beta hydrolase"/>
    <property type="match status" value="1"/>
</dbReference>
<feature type="domain" description="Carboxylesterase type B" evidence="6">
    <location>
        <begin position="31"/>
        <end position="361"/>
    </location>
</feature>
<keyword evidence="3 5" id="KW-0378">Hydrolase</keyword>
<name>A0A9J6G2T7_HAELO</name>
<accession>A0A9J6G2T7</accession>
<dbReference type="GO" id="GO:0006581">
    <property type="term" value="P:acetylcholine catabolic process"/>
    <property type="evidence" value="ECO:0007669"/>
    <property type="project" value="TreeGrafter"/>
</dbReference>
<evidence type="ECO:0000256" key="5">
    <source>
        <dbReference type="RuleBase" id="RU361235"/>
    </source>
</evidence>
<keyword evidence="2" id="KW-0719">Serine esterase</keyword>
<evidence type="ECO:0000256" key="2">
    <source>
        <dbReference type="ARBA" id="ARBA00022487"/>
    </source>
</evidence>
<dbReference type="VEuPathDB" id="VectorBase:HLOH_056571"/>
<dbReference type="GO" id="GO:0005615">
    <property type="term" value="C:extracellular space"/>
    <property type="evidence" value="ECO:0007669"/>
    <property type="project" value="TreeGrafter"/>
</dbReference>
<dbReference type="InterPro" id="IPR029058">
    <property type="entry name" value="AB_hydrolase_fold"/>
</dbReference>
<keyword evidence="5" id="KW-0732">Signal</keyword>
<keyword evidence="4" id="KW-0325">Glycoprotein</keyword>
<dbReference type="EMBL" id="JABSTR010000004">
    <property type="protein sequence ID" value="KAH9369255.1"/>
    <property type="molecule type" value="Genomic_DNA"/>
</dbReference>
<feature type="signal peptide" evidence="5">
    <location>
        <begin position="1"/>
        <end position="28"/>
    </location>
</feature>
<dbReference type="EC" id="3.1.1.-" evidence="5"/>
<evidence type="ECO:0000256" key="4">
    <source>
        <dbReference type="ARBA" id="ARBA00023180"/>
    </source>
</evidence>
<reference evidence="7 8" key="1">
    <citation type="journal article" date="2020" name="Cell">
        <title>Large-Scale Comparative Analyses of Tick Genomes Elucidate Their Genetic Diversity and Vector Capacities.</title>
        <authorList>
            <consortium name="Tick Genome and Microbiome Consortium (TIGMIC)"/>
            <person name="Jia N."/>
            <person name="Wang J."/>
            <person name="Shi W."/>
            <person name="Du L."/>
            <person name="Sun Y."/>
            <person name="Zhan W."/>
            <person name="Jiang J.F."/>
            <person name="Wang Q."/>
            <person name="Zhang B."/>
            <person name="Ji P."/>
            <person name="Bell-Sakyi L."/>
            <person name="Cui X.M."/>
            <person name="Yuan T.T."/>
            <person name="Jiang B.G."/>
            <person name="Yang W.F."/>
            <person name="Lam T.T."/>
            <person name="Chang Q.C."/>
            <person name="Ding S.J."/>
            <person name="Wang X.J."/>
            <person name="Zhu J.G."/>
            <person name="Ruan X.D."/>
            <person name="Zhao L."/>
            <person name="Wei J.T."/>
            <person name="Ye R.Z."/>
            <person name="Que T.C."/>
            <person name="Du C.H."/>
            <person name="Zhou Y.H."/>
            <person name="Cheng J.X."/>
            <person name="Dai P.F."/>
            <person name="Guo W.B."/>
            <person name="Han X.H."/>
            <person name="Huang E.J."/>
            <person name="Li L.F."/>
            <person name="Wei W."/>
            <person name="Gao Y.C."/>
            <person name="Liu J.Z."/>
            <person name="Shao H.Z."/>
            <person name="Wang X."/>
            <person name="Wang C.C."/>
            <person name="Yang T.C."/>
            <person name="Huo Q.B."/>
            <person name="Li W."/>
            <person name="Chen H.Y."/>
            <person name="Chen S.E."/>
            <person name="Zhou L.G."/>
            <person name="Ni X.B."/>
            <person name="Tian J.H."/>
            <person name="Sheng Y."/>
            <person name="Liu T."/>
            <person name="Pan Y.S."/>
            <person name="Xia L.Y."/>
            <person name="Li J."/>
            <person name="Zhao F."/>
            <person name="Cao W.C."/>
        </authorList>
    </citation>
    <scope>NUCLEOTIDE SEQUENCE [LARGE SCALE GENOMIC DNA]</scope>
    <source>
        <strain evidence="7">HaeL-2018</strain>
    </source>
</reference>
<comment type="similarity">
    <text evidence="1 5">Belongs to the type-B carboxylesterase/lipase family.</text>
</comment>
<evidence type="ECO:0000256" key="1">
    <source>
        <dbReference type="ARBA" id="ARBA00005964"/>
    </source>
</evidence>
<feature type="chain" id="PRO_5039963680" description="Carboxylic ester hydrolase" evidence="5">
    <location>
        <begin position="29"/>
        <end position="399"/>
    </location>
</feature>
<dbReference type="OrthoDB" id="408631at2759"/>
<dbReference type="InterPro" id="IPR050654">
    <property type="entry name" value="AChE-related_enzymes"/>
</dbReference>
<dbReference type="SUPFAM" id="SSF53474">
    <property type="entry name" value="alpha/beta-Hydrolases"/>
    <property type="match status" value="1"/>
</dbReference>
<dbReference type="Proteomes" id="UP000821853">
    <property type="component" value="Chromosome 2"/>
</dbReference>